<dbReference type="RefSeq" id="WP_347702872.1">
    <property type="nucleotide sequence ID" value="NZ_JBDPZD010000001.1"/>
</dbReference>
<evidence type="ECO:0000313" key="2">
    <source>
        <dbReference type="EMBL" id="MEO3690037.1"/>
    </source>
</evidence>
<sequence>MSDVKPISHHFYVDGKEYSTDKPSLTGLEIKTIASVPGEYQLFLEAEGDAPDRAISDGEAVQIVRKEHFFAVPPATFG</sequence>
<name>A0ABV0FYY9_9BURK</name>
<dbReference type="EMBL" id="JBDPZD010000001">
    <property type="protein sequence ID" value="MEO3690037.1"/>
    <property type="molecule type" value="Genomic_DNA"/>
</dbReference>
<protein>
    <submittedName>
        <fullName evidence="2">Multiubiquitin domain-containing protein</fullName>
    </submittedName>
</protein>
<accession>A0ABV0FYY9</accession>
<dbReference type="InterPro" id="IPR027802">
    <property type="entry name" value="Multi-ubiquitin_dom"/>
</dbReference>
<dbReference type="Proteomes" id="UP001495147">
    <property type="component" value="Unassembled WGS sequence"/>
</dbReference>
<comment type="caution">
    <text evidence="2">The sequence shown here is derived from an EMBL/GenBank/DDBJ whole genome shotgun (WGS) entry which is preliminary data.</text>
</comment>
<feature type="domain" description="Multi-ubiquitin" evidence="1">
    <location>
        <begin position="11"/>
        <end position="69"/>
    </location>
</feature>
<reference evidence="2 3" key="1">
    <citation type="submission" date="2024-05" db="EMBL/GenBank/DDBJ databases">
        <title>Roseateles sp. DJS-2-20 16S ribosomal RNA gene Genome sequencing and assembly.</title>
        <authorList>
            <person name="Woo H."/>
        </authorList>
    </citation>
    <scope>NUCLEOTIDE SEQUENCE [LARGE SCALE GENOMIC DNA]</scope>
    <source>
        <strain evidence="2 3">DJS-2-20</strain>
    </source>
</reference>
<evidence type="ECO:0000313" key="3">
    <source>
        <dbReference type="Proteomes" id="UP001495147"/>
    </source>
</evidence>
<proteinExistence type="predicted"/>
<organism evidence="2 3">
    <name type="scientific">Roseateles paludis</name>
    <dbReference type="NCBI Taxonomy" id="3145238"/>
    <lineage>
        <taxon>Bacteria</taxon>
        <taxon>Pseudomonadati</taxon>
        <taxon>Pseudomonadota</taxon>
        <taxon>Betaproteobacteria</taxon>
        <taxon>Burkholderiales</taxon>
        <taxon>Sphaerotilaceae</taxon>
        <taxon>Roseateles</taxon>
    </lineage>
</organism>
<gene>
    <name evidence="2" type="ORF">ABDJ85_01060</name>
</gene>
<evidence type="ECO:0000259" key="1">
    <source>
        <dbReference type="Pfam" id="PF14452"/>
    </source>
</evidence>
<keyword evidence="3" id="KW-1185">Reference proteome</keyword>
<dbReference type="Pfam" id="PF14452">
    <property type="entry name" value="Multi_ubiq"/>
    <property type="match status" value="1"/>
</dbReference>